<reference evidence="1 2" key="1">
    <citation type="journal article" date="2018" name="Plant Biotechnol. Rep.">
        <title>Diversity and antifungal activity of endophytic bacteria associated with Panax ginseng seedlings.</title>
        <authorList>
            <person name="Park J.M."/>
            <person name="Hong C.E."/>
            <person name="Jo S.H."/>
        </authorList>
    </citation>
    <scope>NUCLEOTIDE SEQUENCE [LARGE SCALE GENOMIC DNA]</scope>
    <source>
        <strain evidence="1 2">PgKB20</strain>
    </source>
</reference>
<evidence type="ECO:0000313" key="1">
    <source>
        <dbReference type="EMBL" id="QEK62548.1"/>
    </source>
</evidence>
<evidence type="ECO:0000313" key="2">
    <source>
        <dbReference type="Proteomes" id="UP000325032"/>
    </source>
</evidence>
<evidence type="ECO:0008006" key="3">
    <source>
        <dbReference type="Google" id="ProtNLM"/>
    </source>
</evidence>
<proteinExistence type="predicted"/>
<dbReference type="GeneID" id="61767523"/>
<protein>
    <recommendedName>
        <fullName evidence="3">Internalin</fullName>
    </recommendedName>
</protein>
<name>A0A5C0WCZ9_BACIA</name>
<gene>
    <name evidence="1" type="ORF">FX981_00733</name>
</gene>
<accession>A0A5C0WCZ9</accession>
<dbReference type="SUPFAM" id="SSF52058">
    <property type="entry name" value="L domain-like"/>
    <property type="match status" value="1"/>
</dbReference>
<dbReference type="AlphaFoldDB" id="A0A5C0WCZ9"/>
<organism evidence="1 2">
    <name type="scientific">Bacillus safensis</name>
    <dbReference type="NCBI Taxonomy" id="561879"/>
    <lineage>
        <taxon>Bacteria</taxon>
        <taxon>Bacillati</taxon>
        <taxon>Bacillota</taxon>
        <taxon>Bacilli</taxon>
        <taxon>Bacillales</taxon>
        <taxon>Bacillaceae</taxon>
        <taxon>Bacillus</taxon>
    </lineage>
</organism>
<dbReference type="Proteomes" id="UP000325032">
    <property type="component" value="Chromosome"/>
</dbReference>
<keyword evidence="2" id="KW-1185">Reference proteome</keyword>
<dbReference type="RefSeq" id="WP_149125860.1">
    <property type="nucleotide sequence ID" value="NZ_CP032830.1"/>
</dbReference>
<sequence>MRKEDPQYIFHHDKRPEVVHDLADVDENSTELLITGKTKNIERLKSFSNLTKLWIYKVNQKEFNTILSLVNPKMLFVHELRVEDLSIISSLKDVEVLALEWNTKAQSLWDISKNTFLKSLSITDFSKLNDIAPLQKNTGLEFLQLSGGIWNTLNINTLQPLRYLKNLTYLCLSNIKVKDESLEPISELEGLKELEISNQFPTEEYARLSVTLPNTKCDRFAPYIYLSSPIVDKDVMVIGKRKPKLNSKVDGEKLQKYEKQFKAYQEKFIK</sequence>
<dbReference type="InterPro" id="IPR032675">
    <property type="entry name" value="LRR_dom_sf"/>
</dbReference>
<dbReference type="EMBL" id="CP043404">
    <property type="protein sequence ID" value="QEK62548.1"/>
    <property type="molecule type" value="Genomic_DNA"/>
</dbReference>
<dbReference type="Gene3D" id="3.80.10.10">
    <property type="entry name" value="Ribonuclease Inhibitor"/>
    <property type="match status" value="1"/>
</dbReference>